<evidence type="ECO:0000256" key="1">
    <source>
        <dbReference type="SAM" id="MobiDB-lite"/>
    </source>
</evidence>
<evidence type="ECO:0000313" key="3">
    <source>
        <dbReference type="EMBL" id="GMI37813.1"/>
    </source>
</evidence>
<feature type="non-terminal residue" evidence="3">
    <location>
        <position position="156"/>
    </location>
</feature>
<organism evidence="3 4">
    <name type="scientific">Tetraparma gracilis</name>
    <dbReference type="NCBI Taxonomy" id="2962635"/>
    <lineage>
        <taxon>Eukaryota</taxon>
        <taxon>Sar</taxon>
        <taxon>Stramenopiles</taxon>
        <taxon>Ochrophyta</taxon>
        <taxon>Bolidophyceae</taxon>
        <taxon>Parmales</taxon>
        <taxon>Triparmaceae</taxon>
        <taxon>Tetraparma</taxon>
    </lineage>
</organism>
<name>A0ABQ6N1L3_9STRA</name>
<protein>
    <submittedName>
        <fullName evidence="3">Uncharacterized protein</fullName>
    </submittedName>
</protein>
<keyword evidence="2" id="KW-0732">Signal</keyword>
<evidence type="ECO:0000256" key="2">
    <source>
        <dbReference type="SAM" id="SignalP"/>
    </source>
</evidence>
<gene>
    <name evidence="3" type="ORF">TeGR_g15130</name>
</gene>
<comment type="caution">
    <text evidence="3">The sequence shown here is derived from an EMBL/GenBank/DDBJ whole genome shotgun (WGS) entry which is preliminary data.</text>
</comment>
<proteinExistence type="predicted"/>
<feature type="signal peptide" evidence="2">
    <location>
        <begin position="1"/>
        <end position="17"/>
    </location>
</feature>
<feature type="region of interest" description="Disordered" evidence="1">
    <location>
        <begin position="111"/>
        <end position="138"/>
    </location>
</feature>
<dbReference type="EMBL" id="BRYB01003497">
    <property type="protein sequence ID" value="GMI37813.1"/>
    <property type="molecule type" value="Genomic_DNA"/>
</dbReference>
<dbReference type="Proteomes" id="UP001165060">
    <property type="component" value="Unassembled WGS sequence"/>
</dbReference>
<feature type="compositionally biased region" description="Acidic residues" evidence="1">
    <location>
        <begin position="115"/>
        <end position="127"/>
    </location>
</feature>
<evidence type="ECO:0000313" key="4">
    <source>
        <dbReference type="Proteomes" id="UP001165060"/>
    </source>
</evidence>
<sequence>MQLSNLLLLALAPLASANQDRVPQCDIKSTTVKYQNCHATKQFYAGAFVPFRFVSVKVADSDGSNNAESLVPLSSWVEARVEAREEELEAICEPCAAENCESTWMSLSLNGYAPAEEEEEAEAEDEDAERRLEDEEEELDANLVSSCKSCFTECNK</sequence>
<reference evidence="3 4" key="1">
    <citation type="journal article" date="2023" name="Commun. Biol.">
        <title>Genome analysis of Parmales, the sister group of diatoms, reveals the evolutionary specialization of diatoms from phago-mixotrophs to photoautotrophs.</title>
        <authorList>
            <person name="Ban H."/>
            <person name="Sato S."/>
            <person name="Yoshikawa S."/>
            <person name="Yamada K."/>
            <person name="Nakamura Y."/>
            <person name="Ichinomiya M."/>
            <person name="Sato N."/>
            <person name="Blanc-Mathieu R."/>
            <person name="Endo H."/>
            <person name="Kuwata A."/>
            <person name="Ogata H."/>
        </authorList>
    </citation>
    <scope>NUCLEOTIDE SEQUENCE [LARGE SCALE GENOMIC DNA]</scope>
</reference>
<keyword evidence="4" id="KW-1185">Reference proteome</keyword>
<accession>A0ABQ6N1L3</accession>
<feature type="chain" id="PRO_5046189535" evidence="2">
    <location>
        <begin position="18"/>
        <end position="156"/>
    </location>
</feature>